<dbReference type="Proteomes" id="UP001156870">
    <property type="component" value="Unassembled WGS sequence"/>
</dbReference>
<evidence type="ECO:0000313" key="4">
    <source>
        <dbReference type="Proteomes" id="UP001156870"/>
    </source>
</evidence>
<keyword evidence="4" id="KW-1185">Reference proteome</keyword>
<feature type="domain" description="FHA" evidence="2">
    <location>
        <begin position="143"/>
        <end position="192"/>
    </location>
</feature>
<comment type="caution">
    <text evidence="3">The sequence shown here is derived from an EMBL/GenBank/DDBJ whole genome shotgun (WGS) entry which is preliminary data.</text>
</comment>
<accession>A0AA37TCE8</accession>
<dbReference type="SUPFAM" id="SSF49879">
    <property type="entry name" value="SMAD/FHA domain"/>
    <property type="match status" value="2"/>
</dbReference>
<dbReference type="Pfam" id="PF16697">
    <property type="entry name" value="Yop-YscD_cpl"/>
    <property type="match status" value="1"/>
</dbReference>
<dbReference type="Pfam" id="PF00498">
    <property type="entry name" value="FHA"/>
    <property type="match status" value="1"/>
</dbReference>
<keyword evidence="1" id="KW-0812">Transmembrane</keyword>
<reference evidence="3 4" key="1">
    <citation type="journal article" date="2014" name="Int. J. Syst. Evol. Microbiol.">
        <title>Complete genome sequence of Corynebacterium casei LMG S-19264T (=DSM 44701T), isolated from a smear-ripened cheese.</title>
        <authorList>
            <consortium name="US DOE Joint Genome Institute (JGI-PGF)"/>
            <person name="Walter F."/>
            <person name="Albersmeier A."/>
            <person name="Kalinowski J."/>
            <person name="Ruckert C."/>
        </authorList>
    </citation>
    <scope>NUCLEOTIDE SEQUENCE [LARGE SCALE GENOMIC DNA]</scope>
    <source>
        <strain evidence="3 4">NBRC 110095</strain>
    </source>
</reference>
<feature type="transmembrane region" description="Helical" evidence="1">
    <location>
        <begin position="279"/>
        <end position="299"/>
    </location>
</feature>
<dbReference type="InterPro" id="IPR008984">
    <property type="entry name" value="SMAD_FHA_dom_sf"/>
</dbReference>
<dbReference type="SMART" id="SM00240">
    <property type="entry name" value="FHA"/>
    <property type="match status" value="2"/>
</dbReference>
<keyword evidence="1" id="KW-1133">Transmembrane helix</keyword>
<dbReference type="InterPro" id="IPR050923">
    <property type="entry name" value="Cell_Proc_Reg/RNA_Proc"/>
</dbReference>
<proteinExistence type="predicted"/>
<dbReference type="EMBL" id="BSPD01000056">
    <property type="protein sequence ID" value="GLS26637.1"/>
    <property type="molecule type" value="Genomic_DNA"/>
</dbReference>
<evidence type="ECO:0000259" key="2">
    <source>
        <dbReference type="PROSITE" id="PS50006"/>
    </source>
</evidence>
<keyword evidence="1" id="KW-0472">Membrane</keyword>
<sequence length="300" mass="32631">MGAMLKLRIEGQKASEIWLVEPKVLIGSDSQASMVIRDESVAPQHCEIYAKGEKLAIKRLCDGQILINGRKLGQQYSLKINDRLTVGQTNLVVVDPKVDSASESAKTHEKAQSKVASVSEAQWHLVGKNGPLLGKAFPITDGITVGRSTECEVSLPEAHLSRRHAQFQVIGTKLRIVDLNSANGTFVNDQPIVTESISHGDEIRFDQLAFVIKGSKEDLDKTFVRPAIDDNMINAAMAASASAGVDATTRRSHSSMREDEFPVVENTQLTELSSKHTRLPLPLMLAGAVVAAGVVWWALM</sequence>
<dbReference type="InterPro" id="IPR032030">
    <property type="entry name" value="YscD_cytoplasmic_dom"/>
</dbReference>
<dbReference type="Gene3D" id="2.60.200.20">
    <property type="match status" value="2"/>
</dbReference>
<organism evidence="3 4">
    <name type="scientific">Marinibactrum halimedae</name>
    <dbReference type="NCBI Taxonomy" id="1444977"/>
    <lineage>
        <taxon>Bacteria</taxon>
        <taxon>Pseudomonadati</taxon>
        <taxon>Pseudomonadota</taxon>
        <taxon>Gammaproteobacteria</taxon>
        <taxon>Cellvibrionales</taxon>
        <taxon>Cellvibrionaceae</taxon>
        <taxon>Marinibactrum</taxon>
    </lineage>
</organism>
<evidence type="ECO:0000313" key="3">
    <source>
        <dbReference type="EMBL" id="GLS26637.1"/>
    </source>
</evidence>
<gene>
    <name evidence="3" type="ORF">GCM10007877_23530</name>
</gene>
<dbReference type="AlphaFoldDB" id="A0AA37TCE8"/>
<dbReference type="PROSITE" id="PS50006">
    <property type="entry name" value="FHA_DOMAIN"/>
    <property type="match status" value="1"/>
</dbReference>
<evidence type="ECO:0000256" key="1">
    <source>
        <dbReference type="SAM" id="Phobius"/>
    </source>
</evidence>
<dbReference type="InterPro" id="IPR000253">
    <property type="entry name" value="FHA_dom"/>
</dbReference>
<name>A0AA37TCE8_9GAMM</name>
<dbReference type="CDD" id="cd00060">
    <property type="entry name" value="FHA"/>
    <property type="match status" value="2"/>
</dbReference>
<protein>
    <recommendedName>
        <fullName evidence="2">FHA domain-containing protein</fullName>
    </recommendedName>
</protein>
<dbReference type="PANTHER" id="PTHR23308">
    <property type="entry name" value="NUCLEAR INHIBITOR OF PROTEIN PHOSPHATASE-1"/>
    <property type="match status" value="1"/>
</dbReference>